<keyword evidence="7 14" id="KW-0378">Hydrolase</keyword>
<feature type="disulfide bond" evidence="13">
    <location>
        <begin position="389"/>
        <end position="403"/>
    </location>
</feature>
<keyword evidence="5" id="KW-0964">Secreted</keyword>
<organism evidence="18 19">
    <name type="scientific">Cytospora mali</name>
    <name type="common">Apple Valsa canker fungus</name>
    <name type="synonym">Valsa mali</name>
    <dbReference type="NCBI Taxonomy" id="578113"/>
    <lineage>
        <taxon>Eukaryota</taxon>
        <taxon>Fungi</taxon>
        <taxon>Dikarya</taxon>
        <taxon>Ascomycota</taxon>
        <taxon>Pezizomycotina</taxon>
        <taxon>Sordariomycetes</taxon>
        <taxon>Sordariomycetidae</taxon>
        <taxon>Diaporthales</taxon>
        <taxon>Cytosporaceae</taxon>
        <taxon>Cytospora</taxon>
    </lineage>
</organism>
<name>A0A194WC42_CYTMA</name>
<evidence type="ECO:0000256" key="14">
    <source>
        <dbReference type="RuleBase" id="RU000489"/>
    </source>
</evidence>
<dbReference type="InterPro" id="IPR036779">
    <property type="entry name" value="LysM_dom_sf"/>
</dbReference>
<keyword evidence="12" id="KW-0624">Polysaccharide degradation</keyword>
<protein>
    <recommendedName>
        <fullName evidence="4">chitinase</fullName>
        <ecNumber evidence="4">3.2.1.14</ecNumber>
    </recommendedName>
</protein>
<dbReference type="GO" id="GO:0006032">
    <property type="term" value="P:chitin catabolic process"/>
    <property type="evidence" value="ECO:0007669"/>
    <property type="project" value="UniProtKB-KW"/>
</dbReference>
<evidence type="ECO:0000256" key="1">
    <source>
        <dbReference type="ARBA" id="ARBA00000822"/>
    </source>
</evidence>
<dbReference type="PROSITE" id="PS51782">
    <property type="entry name" value="LYSM"/>
    <property type="match status" value="2"/>
</dbReference>
<dbReference type="EC" id="3.2.1.14" evidence="4"/>
<reference evidence="18" key="1">
    <citation type="submission" date="2014-12" db="EMBL/GenBank/DDBJ databases">
        <title>Genome Sequence of Valsa Canker Pathogens Uncovers a Specific Adaption of Colonization on Woody Bark.</title>
        <authorList>
            <person name="Yin Z."/>
            <person name="Liu H."/>
            <person name="Gao X."/>
            <person name="Li Z."/>
            <person name="Song N."/>
            <person name="Ke X."/>
            <person name="Dai Q."/>
            <person name="Wu Y."/>
            <person name="Sun Y."/>
            <person name="Xu J.-R."/>
            <person name="Kang Z.K."/>
            <person name="Wang L."/>
            <person name="Huang L."/>
        </authorList>
    </citation>
    <scope>NUCLEOTIDE SEQUENCE [LARGE SCALE GENOMIC DNA]</scope>
    <source>
        <strain evidence="18">03-8</strain>
    </source>
</reference>
<evidence type="ECO:0000256" key="13">
    <source>
        <dbReference type="PROSITE-ProRule" id="PRU00261"/>
    </source>
</evidence>
<evidence type="ECO:0000256" key="10">
    <source>
        <dbReference type="ARBA" id="ARBA00023277"/>
    </source>
</evidence>
<dbReference type="SMART" id="SM00257">
    <property type="entry name" value="LysM"/>
    <property type="match status" value="2"/>
</dbReference>
<evidence type="ECO:0000256" key="4">
    <source>
        <dbReference type="ARBA" id="ARBA00012729"/>
    </source>
</evidence>
<evidence type="ECO:0000313" key="19">
    <source>
        <dbReference type="Proteomes" id="UP000078559"/>
    </source>
</evidence>
<dbReference type="PROSITE" id="PS51910">
    <property type="entry name" value="GH18_2"/>
    <property type="match status" value="1"/>
</dbReference>
<feature type="domain" description="LysM" evidence="16">
    <location>
        <begin position="234"/>
        <end position="279"/>
    </location>
</feature>
<dbReference type="Pfam" id="PF00704">
    <property type="entry name" value="Glyco_hydro_18"/>
    <property type="match status" value="1"/>
</dbReference>
<dbReference type="GO" id="GO:0008237">
    <property type="term" value="F:metallopeptidase activity"/>
    <property type="evidence" value="ECO:0007669"/>
    <property type="project" value="InterPro"/>
</dbReference>
<dbReference type="InterPro" id="IPR057277">
    <property type="entry name" value="LysM_C"/>
</dbReference>
<evidence type="ECO:0000256" key="7">
    <source>
        <dbReference type="ARBA" id="ARBA00022801"/>
    </source>
</evidence>
<dbReference type="PANTHER" id="PTHR47700:SF2">
    <property type="entry name" value="CHITINASE"/>
    <property type="match status" value="1"/>
</dbReference>
<dbReference type="InterPro" id="IPR053214">
    <property type="entry name" value="LysM12-like"/>
</dbReference>
<dbReference type="InterPro" id="IPR036861">
    <property type="entry name" value="Endochitinase-like_sf"/>
</dbReference>
<dbReference type="PROSITE" id="PS01095">
    <property type="entry name" value="GH18_1"/>
    <property type="match status" value="1"/>
</dbReference>
<evidence type="ECO:0000256" key="6">
    <source>
        <dbReference type="ARBA" id="ARBA00022669"/>
    </source>
</evidence>
<keyword evidence="10" id="KW-0119">Carbohydrate metabolism</keyword>
<dbReference type="InterPro" id="IPR001579">
    <property type="entry name" value="Glyco_hydro_18_chit_AS"/>
</dbReference>
<proteinExistence type="inferred from homology"/>
<dbReference type="InterPro" id="IPR011583">
    <property type="entry name" value="Chitinase_II/V-like_cat"/>
</dbReference>
<keyword evidence="11 14" id="KW-0326">Glycosidase</keyword>
<dbReference type="EMBL" id="CM003108">
    <property type="protein sequence ID" value="KUI73695.1"/>
    <property type="molecule type" value="Genomic_DNA"/>
</dbReference>
<dbReference type="GO" id="GO:0005576">
    <property type="term" value="C:extracellular region"/>
    <property type="evidence" value="ECO:0007669"/>
    <property type="project" value="UniProtKB-SubCell"/>
</dbReference>
<dbReference type="InterPro" id="IPR029070">
    <property type="entry name" value="Chitinase_insertion_sf"/>
</dbReference>
<evidence type="ECO:0000256" key="8">
    <source>
        <dbReference type="ARBA" id="ARBA00023024"/>
    </source>
</evidence>
<gene>
    <name evidence="18" type="ORF">VM1G_09414</name>
</gene>
<evidence type="ECO:0000259" key="15">
    <source>
        <dbReference type="PROSITE" id="PS50941"/>
    </source>
</evidence>
<dbReference type="PANTHER" id="PTHR47700">
    <property type="entry name" value="V CHITINASE, PUTATIVE (AFU_ORTHOLOGUE AFUA_6G13720)-RELATED"/>
    <property type="match status" value="1"/>
</dbReference>
<dbReference type="CDD" id="cd00035">
    <property type="entry name" value="ChtBD1"/>
    <property type="match status" value="1"/>
</dbReference>
<keyword evidence="8" id="KW-0146">Chitin degradation</keyword>
<keyword evidence="6 13" id="KW-0147">Chitin-binding</keyword>
<comment type="catalytic activity">
    <reaction evidence="1">
        <text>Random endo-hydrolysis of N-acetyl-beta-D-glucosaminide (1-&gt;4)-beta-linkages in chitin and chitodextrins.</text>
        <dbReference type="EC" id="3.2.1.14"/>
    </reaction>
</comment>
<dbReference type="SUPFAM" id="SSF51445">
    <property type="entry name" value="(Trans)glycosidases"/>
    <property type="match status" value="1"/>
</dbReference>
<evidence type="ECO:0000256" key="3">
    <source>
        <dbReference type="ARBA" id="ARBA00008682"/>
    </source>
</evidence>
<dbReference type="SUPFAM" id="SSF57016">
    <property type="entry name" value="Plant lectins/antimicrobial peptides"/>
    <property type="match status" value="1"/>
</dbReference>
<dbReference type="Gene3D" id="3.40.390.10">
    <property type="entry name" value="Collagenase (Catalytic Domain)"/>
    <property type="match status" value="1"/>
</dbReference>
<dbReference type="InterPro" id="IPR024079">
    <property type="entry name" value="MetalloPept_cat_dom_sf"/>
</dbReference>
<comment type="caution">
    <text evidence="13">Lacks conserved residue(s) required for the propagation of feature annotation.</text>
</comment>
<dbReference type="Pfam" id="PF25139">
    <property type="entry name" value="LysM14_C"/>
    <property type="match status" value="1"/>
</dbReference>
<sequence>MSPELFDSDYHSLLHIDYCDKAVLFDLNIFNPLSSPDTHTTIRSCVVEDGQISTTGSSASSTSCGRSTAQSVSLQLASWGSSTSAKTSSNSSVSQAIGALQMQLAAEPSCGDAKVMFAAHGGVVAAIYIGESIDSFSAVDSLIVQAESAEIRETFVAQVCGTAYDGSHTVGIVVSTRGEYDTVQSAIQTWAGASCVTGYDSVVTQNITIEQFPVAVHSAERREIQFSERDDTCSYVLVQSGDSCASLEEECGITDAEFTEYNPSDDLCSTLTPGEAVCCSSGSLPDLSPQENADGTCYNYTVQKGDYCALLASEYYITTDDIETWNSETWGWMGCNDLQLDAIICLSTGDPPMPAALAAAECGPQVSGTQRPSNWSDIGSLNPCPLNACCDIWGECGITPLYCTASESTTGAPGTAANGSNGCISNCGTDIVNNDDGPAELMRIGYFEAFGANRSCLNMDASQLPSSYSHIHYAFGEISDDYQVDVSSYLDQFETFANITTSKRILSFGGWSFSTDADSYAIFRNTVTEAERTTFANSVVSFVDEYDLDGVDFDWEYPGATDIPGIPAGSTSDGPNYLAFLQTLRGLLADSKSISIAAPASYWYLKNFPIANISEVVDYIVYMTYDLHGQWDYNNSYANPGCPTGNCLRSHVNLTETEYALSMITKAGVPANKVVVGIASYGRSFGMEDSSCTGPECLFTGPDSTASPGNCTDTAGYISQAELGQYSSETTDGTLARRAVTTWHDNSSDSDLMTYGDQTWVAYMSDDTKATRINLYSSYNFAGSVEWAVDLTNFVQSVADEEASENITALEDDFTAALSLSDYDISNFTTYNLTDLATRLVGWEGCEYNEDTFPILHSQRIIYSGWQQSWKIMNYMYNVAKSGINFNEAAAVEYLGPPALVSSTQQTSFNNIFKNLATIQPGWGGWFAWKLHVRCDDPENLCPCGVGPIAYTTNKDADSGLARINFCQQYFYLQTLDDKMVFATTSFPVETYANVANYLQNQATVWIHELLHIDWVSTASTDANIAHVTDVKIQARFKSGKEWVKVYGAAMAKILGRLGHNTGGWTMKNADSITLYGFAKYIQNALGNIYPHLPLASQSPTGISTGNGDVVFSAEDLFTVYDNGTIIESANTTLLDEYSWSTAQGVCAKADDEDGDLDSSDILTIGTDFAVQSDFPSAYLSSWSSDTDCSGDYYSLEGHNVDSTTDSCLVLRGGGLGTDVTGADVSCRWFTDGGETWADCGTSTLTQPKSWRVKGGTCTAYDTDDCSSDGYEDAYTSAQGCHNYDSSLDDTETWVALQCGADVDLDSLLQPIGNGTAVTATRGATAAASASMSVSSPRVTTPTVSSASQQPSRVFAVVSSSL</sequence>
<dbReference type="Gene3D" id="3.10.350.10">
    <property type="entry name" value="LysM domain"/>
    <property type="match status" value="2"/>
</dbReference>
<dbReference type="GO" id="GO:0008843">
    <property type="term" value="F:endochitinase activity"/>
    <property type="evidence" value="ECO:0007669"/>
    <property type="project" value="UniProtKB-EC"/>
</dbReference>
<dbReference type="Gene3D" id="3.10.50.10">
    <property type="match status" value="1"/>
</dbReference>
<dbReference type="OrthoDB" id="73875at2759"/>
<dbReference type="PROSITE" id="PS50941">
    <property type="entry name" value="CHIT_BIND_I_2"/>
    <property type="match status" value="1"/>
</dbReference>
<keyword evidence="9" id="KW-0843">Virulence</keyword>
<dbReference type="Proteomes" id="UP000078559">
    <property type="component" value="Chromosome 11"/>
</dbReference>
<feature type="domain" description="GH18" evidence="17">
    <location>
        <begin position="441"/>
        <end position="805"/>
    </location>
</feature>
<evidence type="ECO:0000256" key="2">
    <source>
        <dbReference type="ARBA" id="ARBA00004613"/>
    </source>
</evidence>
<dbReference type="InterPro" id="IPR001223">
    <property type="entry name" value="Glyco_hydro18_cat"/>
</dbReference>
<keyword evidence="13" id="KW-1015">Disulfide bond</keyword>
<dbReference type="CDD" id="cd00118">
    <property type="entry name" value="LysM"/>
    <property type="match status" value="2"/>
</dbReference>
<keyword evidence="19" id="KW-1185">Reference proteome</keyword>
<evidence type="ECO:0000313" key="18">
    <source>
        <dbReference type="EMBL" id="KUI73695.1"/>
    </source>
</evidence>
<evidence type="ECO:0000256" key="11">
    <source>
        <dbReference type="ARBA" id="ARBA00023295"/>
    </source>
</evidence>
<evidence type="ECO:0000256" key="9">
    <source>
        <dbReference type="ARBA" id="ARBA00023026"/>
    </source>
</evidence>
<comment type="similarity">
    <text evidence="3">Belongs to the glycosyl hydrolase 18 family. Chitinase class V subfamily.</text>
</comment>
<feature type="domain" description="Chitin-binding type-1" evidence="15">
    <location>
        <begin position="359"/>
        <end position="429"/>
    </location>
</feature>
<dbReference type="Gene3D" id="3.20.20.80">
    <property type="entry name" value="Glycosidases"/>
    <property type="match status" value="1"/>
</dbReference>
<feature type="disulfide bond" evidence="13">
    <location>
        <begin position="423"/>
        <end position="427"/>
    </location>
</feature>
<comment type="subcellular location">
    <subcellularLocation>
        <location evidence="2">Secreted</location>
    </subcellularLocation>
</comment>
<feature type="disulfide bond" evidence="13">
    <location>
        <begin position="384"/>
        <end position="396"/>
    </location>
</feature>
<dbReference type="GO" id="GO:0008061">
    <property type="term" value="F:chitin binding"/>
    <property type="evidence" value="ECO:0007669"/>
    <property type="project" value="UniProtKB-UniRule"/>
</dbReference>
<evidence type="ECO:0000259" key="17">
    <source>
        <dbReference type="PROSITE" id="PS51910"/>
    </source>
</evidence>
<evidence type="ECO:0000259" key="16">
    <source>
        <dbReference type="PROSITE" id="PS51782"/>
    </source>
</evidence>
<dbReference type="SUPFAM" id="SSF54106">
    <property type="entry name" value="LysM domain"/>
    <property type="match status" value="1"/>
</dbReference>
<dbReference type="InterPro" id="IPR001002">
    <property type="entry name" value="Chitin-bd_1"/>
</dbReference>
<evidence type="ECO:0000256" key="5">
    <source>
        <dbReference type="ARBA" id="ARBA00022525"/>
    </source>
</evidence>
<accession>A0A194WC42</accession>
<feature type="domain" description="LysM" evidence="16">
    <location>
        <begin position="298"/>
        <end position="346"/>
    </location>
</feature>
<dbReference type="Pfam" id="PF01476">
    <property type="entry name" value="LysM"/>
    <property type="match status" value="1"/>
</dbReference>
<dbReference type="CDD" id="cd02878">
    <property type="entry name" value="GH18_zymocin_alpha"/>
    <property type="match status" value="1"/>
</dbReference>
<evidence type="ECO:0000256" key="12">
    <source>
        <dbReference type="ARBA" id="ARBA00023326"/>
    </source>
</evidence>
<dbReference type="GO" id="GO:0000272">
    <property type="term" value="P:polysaccharide catabolic process"/>
    <property type="evidence" value="ECO:0007669"/>
    <property type="project" value="UniProtKB-KW"/>
</dbReference>
<dbReference type="SUPFAM" id="SSF54556">
    <property type="entry name" value="Chitinase insertion domain"/>
    <property type="match status" value="1"/>
</dbReference>
<dbReference type="InterPro" id="IPR018392">
    <property type="entry name" value="LysM"/>
</dbReference>
<dbReference type="SMART" id="SM00636">
    <property type="entry name" value="Glyco_18"/>
    <property type="match status" value="1"/>
</dbReference>
<dbReference type="SMR" id="A0A194WC42"/>
<dbReference type="InterPro" id="IPR017853">
    <property type="entry name" value="GH"/>
</dbReference>